<protein>
    <recommendedName>
        <fullName evidence="2 7">Thioredoxin</fullName>
    </recommendedName>
</protein>
<keyword evidence="5" id="KW-1015">Disulfide bond</keyword>
<dbReference type="SUPFAM" id="SSF52833">
    <property type="entry name" value="Thioredoxin-like"/>
    <property type="match status" value="1"/>
</dbReference>
<gene>
    <name evidence="9" type="primary">trxA</name>
    <name evidence="9" type="ORF">ACFQ4P_07565</name>
</gene>
<organism evidence="9 10">
    <name type="scientific">Lacticaseibacillus mingshuiensis</name>
    <dbReference type="NCBI Taxonomy" id="2799574"/>
    <lineage>
        <taxon>Bacteria</taxon>
        <taxon>Bacillati</taxon>
        <taxon>Bacillota</taxon>
        <taxon>Bacilli</taxon>
        <taxon>Lactobacillales</taxon>
        <taxon>Lactobacillaceae</taxon>
        <taxon>Lacticaseibacillus</taxon>
    </lineage>
</organism>
<evidence type="ECO:0000256" key="6">
    <source>
        <dbReference type="ARBA" id="ARBA00023284"/>
    </source>
</evidence>
<evidence type="ECO:0000256" key="5">
    <source>
        <dbReference type="ARBA" id="ARBA00023157"/>
    </source>
</evidence>
<dbReference type="NCBIfam" id="TIGR01068">
    <property type="entry name" value="thioredoxin"/>
    <property type="match status" value="1"/>
</dbReference>
<dbReference type="InterPro" id="IPR013766">
    <property type="entry name" value="Thioredoxin_domain"/>
</dbReference>
<keyword evidence="4" id="KW-0249">Electron transport</keyword>
<dbReference type="PROSITE" id="PS51352">
    <property type="entry name" value="THIOREDOXIN_2"/>
    <property type="match status" value="1"/>
</dbReference>
<sequence>MPQTVNTKTWQLAATQHKRVVLDLWAPWCGPCRMIAPMLETLEGELPVTVLRLNIDEDKTATDAFHVQSIPTLILFKNGKAFEKITGAYPKAQLEAHLRQSFQLEETRDDD</sequence>
<dbReference type="Gene3D" id="3.40.30.10">
    <property type="entry name" value="Glutaredoxin"/>
    <property type="match status" value="1"/>
</dbReference>
<evidence type="ECO:0000313" key="9">
    <source>
        <dbReference type="EMBL" id="MFD1430102.1"/>
    </source>
</evidence>
<comment type="caution">
    <text evidence="9">The sequence shown here is derived from an EMBL/GenBank/DDBJ whole genome shotgun (WGS) entry which is preliminary data.</text>
</comment>
<evidence type="ECO:0000313" key="10">
    <source>
        <dbReference type="Proteomes" id="UP001597196"/>
    </source>
</evidence>
<dbReference type="PRINTS" id="PR00421">
    <property type="entry name" value="THIOREDOXIN"/>
</dbReference>
<accession>A0ABW4CH16</accession>
<reference evidence="10" key="1">
    <citation type="journal article" date="2019" name="Int. J. Syst. Evol. Microbiol.">
        <title>The Global Catalogue of Microorganisms (GCM) 10K type strain sequencing project: providing services to taxonomists for standard genome sequencing and annotation.</title>
        <authorList>
            <consortium name="The Broad Institute Genomics Platform"/>
            <consortium name="The Broad Institute Genome Sequencing Center for Infectious Disease"/>
            <person name="Wu L."/>
            <person name="Ma J."/>
        </authorList>
    </citation>
    <scope>NUCLEOTIDE SEQUENCE [LARGE SCALE GENOMIC DNA]</scope>
    <source>
        <strain evidence="10">CCM 8980</strain>
    </source>
</reference>
<dbReference type="PROSITE" id="PS00194">
    <property type="entry name" value="THIOREDOXIN_1"/>
    <property type="match status" value="1"/>
</dbReference>
<keyword evidence="6" id="KW-0676">Redox-active center</keyword>
<evidence type="ECO:0000256" key="2">
    <source>
        <dbReference type="ARBA" id="ARBA00020570"/>
    </source>
</evidence>
<evidence type="ECO:0000256" key="1">
    <source>
        <dbReference type="ARBA" id="ARBA00008987"/>
    </source>
</evidence>
<keyword evidence="10" id="KW-1185">Reference proteome</keyword>
<evidence type="ECO:0000259" key="8">
    <source>
        <dbReference type="PROSITE" id="PS51352"/>
    </source>
</evidence>
<feature type="domain" description="Thioredoxin" evidence="8">
    <location>
        <begin position="1"/>
        <end position="103"/>
    </location>
</feature>
<dbReference type="CDD" id="cd02947">
    <property type="entry name" value="TRX_family"/>
    <property type="match status" value="1"/>
</dbReference>
<name>A0ABW4CH16_9LACO</name>
<dbReference type="InterPro" id="IPR005746">
    <property type="entry name" value="Thioredoxin"/>
</dbReference>
<dbReference type="Proteomes" id="UP001597196">
    <property type="component" value="Unassembled WGS sequence"/>
</dbReference>
<evidence type="ECO:0000256" key="7">
    <source>
        <dbReference type="NCBIfam" id="TIGR01068"/>
    </source>
</evidence>
<evidence type="ECO:0000256" key="4">
    <source>
        <dbReference type="ARBA" id="ARBA00022982"/>
    </source>
</evidence>
<comment type="similarity">
    <text evidence="1">Belongs to the thioredoxin family.</text>
</comment>
<proteinExistence type="inferred from homology"/>
<evidence type="ECO:0000256" key="3">
    <source>
        <dbReference type="ARBA" id="ARBA00022448"/>
    </source>
</evidence>
<dbReference type="EMBL" id="JBHTOC010000009">
    <property type="protein sequence ID" value="MFD1430102.1"/>
    <property type="molecule type" value="Genomic_DNA"/>
</dbReference>
<dbReference type="RefSeq" id="WP_203626547.1">
    <property type="nucleotide sequence ID" value="NZ_BOLQ01000005.1"/>
</dbReference>
<dbReference type="Pfam" id="PF00085">
    <property type="entry name" value="Thioredoxin"/>
    <property type="match status" value="1"/>
</dbReference>
<dbReference type="PANTHER" id="PTHR45663">
    <property type="entry name" value="GEO12009P1"/>
    <property type="match status" value="1"/>
</dbReference>
<dbReference type="InterPro" id="IPR017937">
    <property type="entry name" value="Thioredoxin_CS"/>
</dbReference>
<keyword evidence="3" id="KW-0813">Transport</keyword>
<dbReference type="InterPro" id="IPR036249">
    <property type="entry name" value="Thioredoxin-like_sf"/>
</dbReference>
<dbReference type="PANTHER" id="PTHR45663:SF11">
    <property type="entry name" value="GEO12009P1"/>
    <property type="match status" value="1"/>
</dbReference>